<evidence type="ECO:0000313" key="1">
    <source>
        <dbReference type="EMBL" id="KAG0439557.1"/>
    </source>
</evidence>
<evidence type="ECO:0000313" key="2">
    <source>
        <dbReference type="Proteomes" id="UP000805193"/>
    </source>
</evidence>
<dbReference type="EMBL" id="JABSTQ010005342">
    <property type="protein sequence ID" value="KAG0439557.1"/>
    <property type="molecule type" value="Genomic_DNA"/>
</dbReference>
<organism evidence="1 2">
    <name type="scientific">Ixodes persulcatus</name>
    <name type="common">Taiga tick</name>
    <dbReference type="NCBI Taxonomy" id="34615"/>
    <lineage>
        <taxon>Eukaryota</taxon>
        <taxon>Metazoa</taxon>
        <taxon>Ecdysozoa</taxon>
        <taxon>Arthropoda</taxon>
        <taxon>Chelicerata</taxon>
        <taxon>Arachnida</taxon>
        <taxon>Acari</taxon>
        <taxon>Parasitiformes</taxon>
        <taxon>Ixodida</taxon>
        <taxon>Ixodoidea</taxon>
        <taxon>Ixodidae</taxon>
        <taxon>Ixodinae</taxon>
        <taxon>Ixodes</taxon>
    </lineage>
</organism>
<reference evidence="1 2" key="1">
    <citation type="journal article" date="2020" name="Cell">
        <title>Large-Scale Comparative Analyses of Tick Genomes Elucidate Their Genetic Diversity and Vector Capacities.</title>
        <authorList>
            <consortium name="Tick Genome and Microbiome Consortium (TIGMIC)"/>
            <person name="Jia N."/>
            <person name="Wang J."/>
            <person name="Shi W."/>
            <person name="Du L."/>
            <person name="Sun Y."/>
            <person name="Zhan W."/>
            <person name="Jiang J.F."/>
            <person name="Wang Q."/>
            <person name="Zhang B."/>
            <person name="Ji P."/>
            <person name="Bell-Sakyi L."/>
            <person name="Cui X.M."/>
            <person name="Yuan T.T."/>
            <person name="Jiang B.G."/>
            <person name="Yang W.F."/>
            <person name="Lam T.T."/>
            <person name="Chang Q.C."/>
            <person name="Ding S.J."/>
            <person name="Wang X.J."/>
            <person name="Zhu J.G."/>
            <person name="Ruan X.D."/>
            <person name="Zhao L."/>
            <person name="Wei J.T."/>
            <person name="Ye R.Z."/>
            <person name="Que T.C."/>
            <person name="Du C.H."/>
            <person name="Zhou Y.H."/>
            <person name="Cheng J.X."/>
            <person name="Dai P.F."/>
            <person name="Guo W.B."/>
            <person name="Han X.H."/>
            <person name="Huang E.J."/>
            <person name="Li L.F."/>
            <person name="Wei W."/>
            <person name="Gao Y.C."/>
            <person name="Liu J.Z."/>
            <person name="Shao H.Z."/>
            <person name="Wang X."/>
            <person name="Wang C.C."/>
            <person name="Yang T.C."/>
            <person name="Huo Q.B."/>
            <person name="Li W."/>
            <person name="Chen H.Y."/>
            <person name="Chen S.E."/>
            <person name="Zhou L.G."/>
            <person name="Ni X.B."/>
            <person name="Tian J.H."/>
            <person name="Sheng Y."/>
            <person name="Liu T."/>
            <person name="Pan Y.S."/>
            <person name="Xia L.Y."/>
            <person name="Li J."/>
            <person name="Zhao F."/>
            <person name="Cao W.C."/>
        </authorList>
    </citation>
    <scope>NUCLEOTIDE SEQUENCE [LARGE SCALE GENOMIC DNA]</scope>
    <source>
        <strain evidence="1">Iper-2018</strain>
    </source>
</reference>
<name>A0AC60QQG7_IXOPE</name>
<gene>
    <name evidence="1" type="ORF">HPB47_016610</name>
</gene>
<accession>A0AC60QQG7</accession>
<sequence length="215" mass="24588">MSLVLYQMKASPPCRAVIIVAKLTGLVLELKVVNVLTKDQMKPEFLKMNPAHTIPTLVDDTFVLWESRAIMRYLVDMYAPNHPLYPKDIKKRALIDQLLDFDIGTLYKDISTYFYSYLLKGQPKDNQKEEAMKASLRTFEGILGDKSQRYLVGKEKSLADISIMVSLSVPEVVKYDMSPFPKVKAWYEWIQRELSAVNQVNREGIAEFKAALGMS</sequence>
<protein>
    <submittedName>
        <fullName evidence="1">Uncharacterized protein</fullName>
    </submittedName>
</protein>
<proteinExistence type="predicted"/>
<comment type="caution">
    <text evidence="1">The sequence shown here is derived from an EMBL/GenBank/DDBJ whole genome shotgun (WGS) entry which is preliminary data.</text>
</comment>
<dbReference type="Proteomes" id="UP000805193">
    <property type="component" value="Unassembled WGS sequence"/>
</dbReference>
<keyword evidence="2" id="KW-1185">Reference proteome</keyword>